<reference evidence="2 3" key="1">
    <citation type="submission" date="2018-11" db="EMBL/GenBank/DDBJ databases">
        <title>Deinococcus shelandsis sp. nov., isolated from South Shetland Islands soil of Antarctica.</title>
        <authorList>
            <person name="Tian J."/>
        </authorList>
    </citation>
    <scope>NUCLEOTIDE SEQUENCE [LARGE SCALE GENOMIC DNA]</scope>
    <source>
        <strain evidence="2 3">S14-83T</strain>
    </source>
</reference>
<evidence type="ECO:0000256" key="1">
    <source>
        <dbReference type="SAM" id="MobiDB-lite"/>
    </source>
</evidence>
<protein>
    <recommendedName>
        <fullName evidence="4">EF-hand domain-containing protein</fullName>
    </recommendedName>
</protein>
<dbReference type="RefSeq" id="WP_124873110.1">
    <property type="nucleotide sequence ID" value="NZ_CP034183.1"/>
</dbReference>
<dbReference type="KEGG" id="dph:EHF33_11195"/>
<evidence type="ECO:0008006" key="4">
    <source>
        <dbReference type="Google" id="ProtNLM"/>
    </source>
</evidence>
<dbReference type="AlphaFoldDB" id="A0A3G8YF74"/>
<evidence type="ECO:0000313" key="2">
    <source>
        <dbReference type="EMBL" id="AZI43932.1"/>
    </source>
</evidence>
<evidence type="ECO:0000313" key="3">
    <source>
        <dbReference type="Proteomes" id="UP000276417"/>
    </source>
</evidence>
<name>A0A3G8YF74_9DEIO</name>
<gene>
    <name evidence="2" type="ORF">EHF33_11195</name>
</gene>
<feature type="region of interest" description="Disordered" evidence="1">
    <location>
        <begin position="1"/>
        <end position="23"/>
    </location>
</feature>
<sequence>MHQRMSQAADPRDTNGDGVVSPEEAAAYVHSYLQQASPEERSQVLGGYFQNMPQEQRQQIGNAIVQDPNNPVQSVNANDPAELANAYSQAAQAPVQNGKSPLESAFGQGGMLSSPLVKAGLVGLAGVIGSQLLRGNR</sequence>
<dbReference type="Proteomes" id="UP000276417">
    <property type="component" value="Chromosome 1"/>
</dbReference>
<dbReference type="OrthoDB" id="67290at2"/>
<keyword evidence="3" id="KW-1185">Reference proteome</keyword>
<proteinExistence type="predicted"/>
<accession>A0A3G8YF74</accession>
<dbReference type="EMBL" id="CP034183">
    <property type="protein sequence ID" value="AZI43932.1"/>
    <property type="molecule type" value="Genomic_DNA"/>
</dbReference>
<organism evidence="2 3">
    <name type="scientific">Deinococcus psychrotolerans</name>
    <dbReference type="NCBI Taxonomy" id="2489213"/>
    <lineage>
        <taxon>Bacteria</taxon>
        <taxon>Thermotogati</taxon>
        <taxon>Deinococcota</taxon>
        <taxon>Deinococci</taxon>
        <taxon>Deinococcales</taxon>
        <taxon>Deinococcaceae</taxon>
        <taxon>Deinococcus</taxon>
    </lineage>
</organism>